<dbReference type="Proteomes" id="UP001497382">
    <property type="component" value="Unassembled WGS sequence"/>
</dbReference>
<sequence>MPGKANYKRKQYKNKARAEFYYNRIKIKGRRGYADVPQYNAKRFYSLQQRK</sequence>
<dbReference type="EMBL" id="CAXIEN010000296">
    <property type="protein sequence ID" value="CAL1291971.1"/>
    <property type="molecule type" value="Genomic_DNA"/>
</dbReference>
<accession>A0AAV2B6W4</accession>
<reference evidence="1 2" key="1">
    <citation type="submission" date="2024-04" db="EMBL/GenBank/DDBJ databases">
        <authorList>
            <person name="Rising A."/>
            <person name="Reimegard J."/>
            <person name="Sonavane S."/>
            <person name="Akerstrom W."/>
            <person name="Nylinder S."/>
            <person name="Hedman E."/>
            <person name="Kallberg Y."/>
        </authorList>
    </citation>
    <scope>NUCLEOTIDE SEQUENCE [LARGE SCALE GENOMIC DNA]</scope>
</reference>
<keyword evidence="2" id="KW-1185">Reference proteome</keyword>
<evidence type="ECO:0000313" key="2">
    <source>
        <dbReference type="Proteomes" id="UP001497382"/>
    </source>
</evidence>
<proteinExistence type="predicted"/>
<gene>
    <name evidence="1" type="ORF">LARSCL_LOCUS17388</name>
</gene>
<evidence type="ECO:0000313" key="1">
    <source>
        <dbReference type="EMBL" id="CAL1291971.1"/>
    </source>
</evidence>
<organism evidence="1 2">
    <name type="scientific">Larinioides sclopetarius</name>
    <dbReference type="NCBI Taxonomy" id="280406"/>
    <lineage>
        <taxon>Eukaryota</taxon>
        <taxon>Metazoa</taxon>
        <taxon>Ecdysozoa</taxon>
        <taxon>Arthropoda</taxon>
        <taxon>Chelicerata</taxon>
        <taxon>Arachnida</taxon>
        <taxon>Araneae</taxon>
        <taxon>Araneomorphae</taxon>
        <taxon>Entelegynae</taxon>
        <taxon>Araneoidea</taxon>
        <taxon>Araneidae</taxon>
        <taxon>Larinioides</taxon>
    </lineage>
</organism>
<dbReference type="AlphaFoldDB" id="A0AAV2B6W4"/>
<protein>
    <submittedName>
        <fullName evidence="1">Uncharacterized protein</fullName>
    </submittedName>
</protein>
<comment type="caution">
    <text evidence="1">The sequence shown here is derived from an EMBL/GenBank/DDBJ whole genome shotgun (WGS) entry which is preliminary data.</text>
</comment>
<name>A0AAV2B6W4_9ARAC</name>